<dbReference type="GO" id="GO:0004519">
    <property type="term" value="F:endonuclease activity"/>
    <property type="evidence" value="ECO:0007669"/>
    <property type="project" value="UniProtKB-KW"/>
</dbReference>
<dbReference type="EMBL" id="CP040915">
    <property type="protein sequence ID" value="QDC26804.1"/>
    <property type="molecule type" value="Genomic_DNA"/>
</dbReference>
<feature type="signal peptide" evidence="1">
    <location>
        <begin position="1"/>
        <end position="29"/>
    </location>
</feature>
<proteinExistence type="predicted"/>
<sequence length="831" mass="86049">MSFLRRAGVTAAAAGALVAAPVAVIPAVAAPDGSGVVINEVYARGGSANQPFTHKFVELYNPTDAPVNLAGLSLQYRAATASGSSNNTVPLSGTIAAGGHFLVSGGSNGGVGEAVPEVDLVAGALNPSGTTGTVALVRAASAVTLPTGNVAGNAQIVDLIGYGTSNTFEGAVAATTGTNATPLSWSRTAFADTDNNAADFTMGAPTPQGSGSDGDDETVEATIAEIQGTGAASPLVGRTVVTRGVVTAAYPTGNFDGVYLQTPGTGADLTGHDASDGIFVFSGDLAQQAEVGQYLEVTGEVSEFGTLTEITADEWAVLDEPADPVVPAAIALPATDAGREVFEGMLVAPQGEYTVTDTFDTNRFGSVGLAAGTEPLVQPSETANPVTDRAAFDAVAAGNAARAVTLDDGSSWDYTNFNQPYHQTPIPYLSLENPVRVGAAVTFTDPVILDYRFQWNFQPTTQVTGTNGAAPATFENTREAAPEQVGGDIQLAFFNVLNYFTTTGDEVAGCRYFSDRVGDPVTVRDRCDPRGAAEDEDLERQQAKIVAAINALDAEVVALAEIENSFIFTGSRDTALSHLVDALNADAGAGTWAYVPSPANVPAAEDIIRNAFIYKTKRVAPVGQSQILVGDAAFANAREPLAQAFRALNPGGQPKGPEFVVIANHFKSKGSGVGPGNDVDEGQGLSNADRVKQAEALVAFAAQYRATPVFLVGDFNSYTEEDPLVVLGDAGYTNIGQTRTEEDTYSFDGLVGSLDHVFANQAATKLVTGADIWNINAGESVGLEYSRHNYNVTNLYDASPFRSSDHDPVIVGLDVLPGKAPDHAWEKGGKG</sequence>
<dbReference type="InterPro" id="IPR036415">
    <property type="entry name" value="Lamin_tail_dom_sf"/>
</dbReference>
<evidence type="ECO:0000313" key="3">
    <source>
        <dbReference type="EMBL" id="QDC26804.1"/>
    </source>
</evidence>
<dbReference type="InterPro" id="IPR001322">
    <property type="entry name" value="Lamin_tail_dom"/>
</dbReference>
<dbReference type="PANTHER" id="PTHR42834">
    <property type="entry name" value="ENDONUCLEASE/EXONUCLEASE/PHOSPHATASE FAMILY PROTEIN (AFU_ORTHOLOGUE AFUA_3G09210)"/>
    <property type="match status" value="1"/>
</dbReference>
<dbReference type="InterPro" id="IPR005135">
    <property type="entry name" value="Endo/exonuclease/phosphatase"/>
</dbReference>
<dbReference type="InterPro" id="IPR047971">
    <property type="entry name" value="ExeM-like"/>
</dbReference>
<dbReference type="Pfam" id="PF03372">
    <property type="entry name" value="Exo_endo_phos"/>
    <property type="match status" value="1"/>
</dbReference>
<protein>
    <submittedName>
        <fullName evidence="3">ExeM/NucH family extracellular endonuclease</fullName>
    </submittedName>
</protein>
<dbReference type="NCBIfam" id="NF033681">
    <property type="entry name" value="ExeM_NucH_DNase"/>
    <property type="match status" value="1"/>
</dbReference>
<feature type="domain" description="LTD" evidence="2">
    <location>
        <begin position="21"/>
        <end position="164"/>
    </location>
</feature>
<keyword evidence="3" id="KW-0378">Hydrolase</keyword>
<dbReference type="CDD" id="cd04486">
    <property type="entry name" value="YhcR_OBF_like"/>
    <property type="match status" value="1"/>
</dbReference>
<evidence type="ECO:0000256" key="1">
    <source>
        <dbReference type="SAM" id="SignalP"/>
    </source>
</evidence>
<accession>A0A5B8C8J7</accession>
<evidence type="ECO:0000313" key="4">
    <source>
        <dbReference type="Proteomes" id="UP000314616"/>
    </source>
</evidence>
<dbReference type="InterPro" id="IPR036691">
    <property type="entry name" value="Endo/exonu/phosph_ase_sf"/>
</dbReference>
<dbReference type="Pfam" id="PF00932">
    <property type="entry name" value="LTD"/>
    <property type="match status" value="1"/>
</dbReference>
<dbReference type="KEGG" id="gyu:FE374_16905"/>
<dbReference type="SUPFAM" id="SSF56219">
    <property type="entry name" value="DNase I-like"/>
    <property type="match status" value="1"/>
</dbReference>
<dbReference type="PANTHER" id="PTHR42834:SF1">
    <property type="entry name" value="ENDONUCLEASE_EXONUCLEASE_PHOSPHATASE FAMILY PROTEIN (AFU_ORTHOLOGUE AFUA_3G09210)"/>
    <property type="match status" value="1"/>
</dbReference>
<reference evidence="3 4" key="1">
    <citation type="submission" date="2019-05" db="EMBL/GenBank/DDBJ databases">
        <title>Georgenia *** sp. nov., and Georgenia *** sp. nov., isolated from the intestinal contents of plateau pika (Ochotona curzoniae) in the Qinghai-Tibet plateau of China.</title>
        <authorList>
            <person name="Tian Z."/>
        </authorList>
    </citation>
    <scope>NUCLEOTIDE SEQUENCE [LARGE SCALE GENOMIC DNA]</scope>
    <source>
        <strain evidence="3 4">Z443</strain>
    </source>
</reference>
<feature type="chain" id="PRO_5023134126" evidence="1">
    <location>
        <begin position="30"/>
        <end position="831"/>
    </location>
</feature>
<evidence type="ECO:0000259" key="2">
    <source>
        <dbReference type="PROSITE" id="PS51841"/>
    </source>
</evidence>
<dbReference type="SUPFAM" id="SSF74853">
    <property type="entry name" value="Lamin A/C globular tail domain"/>
    <property type="match status" value="1"/>
</dbReference>
<dbReference type="OrthoDB" id="1016457at2"/>
<keyword evidence="1" id="KW-0732">Signal</keyword>
<dbReference type="AlphaFoldDB" id="A0A5B8C8J7"/>
<dbReference type="PROSITE" id="PS51841">
    <property type="entry name" value="LTD"/>
    <property type="match status" value="1"/>
</dbReference>
<dbReference type="CDD" id="cd10283">
    <property type="entry name" value="MnuA_DNase1-like"/>
    <property type="match status" value="1"/>
</dbReference>
<dbReference type="Proteomes" id="UP000314616">
    <property type="component" value="Chromosome"/>
</dbReference>
<dbReference type="Gene3D" id="3.60.10.10">
    <property type="entry name" value="Endonuclease/exonuclease/phosphatase"/>
    <property type="match status" value="1"/>
</dbReference>
<keyword evidence="3" id="KW-0540">Nuclease</keyword>
<keyword evidence="3" id="KW-0255">Endonuclease</keyword>
<gene>
    <name evidence="3" type="ORF">FE374_16905</name>
</gene>
<organism evidence="3 4">
    <name type="scientific">Georgenia yuyongxinii</name>
    <dbReference type="NCBI Taxonomy" id="2589797"/>
    <lineage>
        <taxon>Bacteria</taxon>
        <taxon>Bacillati</taxon>
        <taxon>Actinomycetota</taxon>
        <taxon>Actinomycetes</taxon>
        <taxon>Micrococcales</taxon>
        <taxon>Bogoriellaceae</taxon>
        <taxon>Georgenia</taxon>
    </lineage>
</organism>
<name>A0A5B8C8J7_9MICO</name>